<keyword evidence="1 3" id="KW-0378">Hydrolase</keyword>
<dbReference type="InterPro" id="IPR036526">
    <property type="entry name" value="C-N_Hydrolase_sf"/>
</dbReference>
<dbReference type="KEGG" id="psul:AU252_13880"/>
<organism evidence="3">
    <name type="scientific">Pseudarthrobacter sulfonivorans</name>
    <dbReference type="NCBI Taxonomy" id="121292"/>
    <lineage>
        <taxon>Bacteria</taxon>
        <taxon>Bacillati</taxon>
        <taxon>Actinomycetota</taxon>
        <taxon>Actinomycetes</taxon>
        <taxon>Micrococcales</taxon>
        <taxon>Micrococcaceae</taxon>
        <taxon>Pseudarthrobacter</taxon>
    </lineage>
</organism>
<dbReference type="STRING" id="121292.AU252_13880"/>
<dbReference type="InterPro" id="IPR003010">
    <property type="entry name" value="C-N_Hydrolase"/>
</dbReference>
<dbReference type="RefSeq" id="WP_058931232.1">
    <property type="nucleotide sequence ID" value="NZ_CP013747.1"/>
</dbReference>
<dbReference type="PANTHER" id="PTHR43674">
    <property type="entry name" value="NITRILASE C965.09-RELATED"/>
    <property type="match status" value="1"/>
</dbReference>
<dbReference type="Proteomes" id="UP000065151">
    <property type="component" value="Chromosome"/>
</dbReference>
<dbReference type="AlphaFoldDB" id="A0A0U3Q643"/>
<dbReference type="PROSITE" id="PS50263">
    <property type="entry name" value="CN_HYDROLASE"/>
    <property type="match status" value="1"/>
</dbReference>
<name>A0A0U3Q643_9MICC</name>
<dbReference type="PANTHER" id="PTHR43674:SF2">
    <property type="entry name" value="BETA-UREIDOPROPIONASE"/>
    <property type="match status" value="1"/>
</dbReference>
<dbReference type="InterPro" id="IPR050345">
    <property type="entry name" value="Aliph_Amidase/BUP"/>
</dbReference>
<evidence type="ECO:0000313" key="4">
    <source>
        <dbReference type="Proteomes" id="UP000065151"/>
    </source>
</evidence>
<dbReference type="SUPFAM" id="SSF56317">
    <property type="entry name" value="Carbon-nitrogen hydrolase"/>
    <property type="match status" value="1"/>
</dbReference>
<feature type="domain" description="CN hydrolase" evidence="2">
    <location>
        <begin position="1"/>
        <end position="241"/>
    </location>
</feature>
<gene>
    <name evidence="3" type="ORF">AU252_13880</name>
</gene>
<protein>
    <submittedName>
        <fullName evidence="3">Carbon-nitrogen hydrolase</fullName>
    </submittedName>
</protein>
<dbReference type="Gene3D" id="3.60.110.10">
    <property type="entry name" value="Carbon-nitrogen hydrolase"/>
    <property type="match status" value="1"/>
</dbReference>
<evidence type="ECO:0000256" key="1">
    <source>
        <dbReference type="ARBA" id="ARBA00022801"/>
    </source>
</evidence>
<proteinExistence type="predicted"/>
<sequence>MRIALLQATGTVGAAQGNRETLEGAARSTASGGAELLLTPELFLSGYDPLRVHQDDGDKHRDWIAGIAAAAGIRIAASTVEHGSDGSYICASLFDRTGQELTRYRKQHLFGAAETGVFRPGTGQPELVRIGEFTAALGICFDVEFPEFAREQALRGADLLLIPTAVPLRAGVGGVPHPLDTRIVSTLLVPARALESQLFIAYANHTGPRFSGTSTVADPYGRRIATAGDAGAEVLFADLDHALVRQARTDIGYLNYFNQ</sequence>
<dbReference type="GO" id="GO:0050126">
    <property type="term" value="F:N-carbamoylputrescine amidase activity"/>
    <property type="evidence" value="ECO:0007669"/>
    <property type="project" value="TreeGrafter"/>
</dbReference>
<reference evidence="3 4" key="1">
    <citation type="submission" date="2015-12" db="EMBL/GenBank/DDBJ databases">
        <authorList>
            <person name="Shamseldin A."/>
            <person name="Moawad H."/>
            <person name="Abd El-Rahim W.M."/>
            <person name="Sadowsky M.J."/>
        </authorList>
    </citation>
    <scope>NUCLEOTIDE SEQUENCE [LARGE SCALE GENOMIC DNA]</scope>
    <source>
        <strain evidence="3 4">Ar51</strain>
    </source>
</reference>
<dbReference type="GO" id="GO:0033388">
    <property type="term" value="P:putrescine biosynthetic process from arginine"/>
    <property type="evidence" value="ECO:0007669"/>
    <property type="project" value="TreeGrafter"/>
</dbReference>
<dbReference type="EMBL" id="CP013747">
    <property type="protein sequence ID" value="ALV42110.1"/>
    <property type="molecule type" value="Genomic_DNA"/>
</dbReference>
<accession>A0A0U3Q643</accession>
<dbReference type="Pfam" id="PF00795">
    <property type="entry name" value="CN_hydrolase"/>
    <property type="match status" value="1"/>
</dbReference>
<evidence type="ECO:0000259" key="2">
    <source>
        <dbReference type="PROSITE" id="PS50263"/>
    </source>
</evidence>
<evidence type="ECO:0000313" key="3">
    <source>
        <dbReference type="EMBL" id="ALV42110.1"/>
    </source>
</evidence>